<keyword evidence="4 7" id="KW-0812">Transmembrane</keyword>
<evidence type="ECO:0000256" key="7">
    <source>
        <dbReference type="SAM" id="Phobius"/>
    </source>
</evidence>
<feature type="transmembrane region" description="Helical" evidence="7">
    <location>
        <begin position="46"/>
        <end position="70"/>
    </location>
</feature>
<evidence type="ECO:0000256" key="3">
    <source>
        <dbReference type="ARBA" id="ARBA00022475"/>
    </source>
</evidence>
<evidence type="ECO:0000256" key="2">
    <source>
        <dbReference type="ARBA" id="ARBA00007400"/>
    </source>
</evidence>
<dbReference type="Proteomes" id="UP001519287">
    <property type="component" value="Unassembled WGS sequence"/>
</dbReference>
<dbReference type="PANTHER" id="PTHR40074:SF2">
    <property type="entry name" value="O-ACETYLTRANSFERASE WECH"/>
    <property type="match status" value="1"/>
</dbReference>
<gene>
    <name evidence="9" type="ORF">J2Z66_001974</name>
</gene>
<evidence type="ECO:0000256" key="6">
    <source>
        <dbReference type="ARBA" id="ARBA00023136"/>
    </source>
</evidence>
<feature type="transmembrane region" description="Helical" evidence="7">
    <location>
        <begin position="129"/>
        <end position="147"/>
    </location>
</feature>
<evidence type="ECO:0000256" key="4">
    <source>
        <dbReference type="ARBA" id="ARBA00022692"/>
    </source>
</evidence>
<keyword evidence="10" id="KW-1185">Reference proteome</keyword>
<feature type="transmembrane region" description="Helical" evidence="7">
    <location>
        <begin position="154"/>
        <end position="171"/>
    </location>
</feature>
<dbReference type="EMBL" id="JAGGLB010000004">
    <property type="protein sequence ID" value="MBP1990376.1"/>
    <property type="molecule type" value="Genomic_DNA"/>
</dbReference>
<organism evidence="9 10">
    <name type="scientific">Paenibacillus eucommiae</name>
    <dbReference type="NCBI Taxonomy" id="1355755"/>
    <lineage>
        <taxon>Bacteria</taxon>
        <taxon>Bacillati</taxon>
        <taxon>Bacillota</taxon>
        <taxon>Bacilli</taxon>
        <taxon>Bacillales</taxon>
        <taxon>Paenibacillaceae</taxon>
        <taxon>Paenibacillus</taxon>
    </lineage>
</organism>
<dbReference type="RefSeq" id="WP_209971151.1">
    <property type="nucleotide sequence ID" value="NZ_JAGGLB010000004.1"/>
</dbReference>
<feature type="transmembrane region" description="Helical" evidence="7">
    <location>
        <begin position="90"/>
        <end position="109"/>
    </location>
</feature>
<dbReference type="PANTHER" id="PTHR40074">
    <property type="entry name" value="O-ACETYLTRANSFERASE WECH"/>
    <property type="match status" value="1"/>
</dbReference>
<dbReference type="Pfam" id="PF01757">
    <property type="entry name" value="Acyl_transf_3"/>
    <property type="match status" value="1"/>
</dbReference>
<reference evidence="9 10" key="1">
    <citation type="submission" date="2021-03" db="EMBL/GenBank/DDBJ databases">
        <title>Genomic Encyclopedia of Type Strains, Phase IV (KMG-IV): sequencing the most valuable type-strain genomes for metagenomic binning, comparative biology and taxonomic classification.</title>
        <authorList>
            <person name="Goeker M."/>
        </authorList>
    </citation>
    <scope>NUCLEOTIDE SEQUENCE [LARGE SCALE GENOMIC DNA]</scope>
    <source>
        <strain evidence="9 10">DSM 26048</strain>
    </source>
</reference>
<keyword evidence="5 7" id="KW-1133">Transmembrane helix</keyword>
<evidence type="ECO:0000313" key="9">
    <source>
        <dbReference type="EMBL" id="MBP1990376.1"/>
    </source>
</evidence>
<keyword evidence="6 7" id="KW-0472">Membrane</keyword>
<feature type="transmembrane region" description="Helical" evidence="7">
    <location>
        <begin position="15"/>
        <end position="34"/>
    </location>
</feature>
<sequence length="351" mass="40141">MITTTKQNRFAELDFVRAIALIGVVAIHVTGITLTKVDSNSITLDFSLIINQLSRFCVPAFLFVSGILAYHSNKSNNYLGLIKRKVNDLVIPYIIWTILGMLLFLDYSINYKGIFMTLVTGNGPFYQLYYIPLLFQMFVVLPILMKLNVSIKSIFLLSGLTLLLFISYQVIMSKGILQFSPEIILKSSLFAWVIYFVSGIAAAQNYTKLLEFIKSKPTYSFVMVYIISSIFLIVEAFINHSANKTVELLEYFRVTVFFYSFSSIGLLMKIGLNYHTKFLSKIYINSFGIYLVHVAIIKVLLLISLLFFSKILFIIINILLTILISYWVVELLKRTPASFLLFGQRHMVKSK</sequence>
<feature type="transmembrane region" description="Helical" evidence="7">
    <location>
        <begin position="282"/>
        <end position="305"/>
    </location>
</feature>
<evidence type="ECO:0000313" key="10">
    <source>
        <dbReference type="Proteomes" id="UP001519287"/>
    </source>
</evidence>
<protein>
    <submittedName>
        <fullName evidence="9">Surface polysaccharide O-acyltransferase-like enzyme</fullName>
    </submittedName>
</protein>
<comment type="caution">
    <text evidence="9">The sequence shown here is derived from an EMBL/GenBank/DDBJ whole genome shotgun (WGS) entry which is preliminary data.</text>
</comment>
<feature type="transmembrane region" description="Helical" evidence="7">
    <location>
        <begin position="183"/>
        <end position="206"/>
    </location>
</feature>
<comment type="similarity">
    <text evidence="2">Belongs to the acyltransferase 3 family.</text>
</comment>
<name>A0ABS4ITM7_9BACL</name>
<feature type="transmembrane region" description="Helical" evidence="7">
    <location>
        <begin position="311"/>
        <end position="329"/>
    </location>
</feature>
<dbReference type="InterPro" id="IPR002656">
    <property type="entry name" value="Acyl_transf_3_dom"/>
</dbReference>
<evidence type="ECO:0000256" key="1">
    <source>
        <dbReference type="ARBA" id="ARBA00004651"/>
    </source>
</evidence>
<feature type="transmembrane region" description="Helical" evidence="7">
    <location>
        <begin position="251"/>
        <end position="270"/>
    </location>
</feature>
<evidence type="ECO:0000259" key="8">
    <source>
        <dbReference type="Pfam" id="PF01757"/>
    </source>
</evidence>
<comment type="subcellular location">
    <subcellularLocation>
        <location evidence="1">Cell membrane</location>
        <topology evidence="1">Multi-pass membrane protein</topology>
    </subcellularLocation>
</comment>
<keyword evidence="3" id="KW-1003">Cell membrane</keyword>
<feature type="domain" description="Acyltransferase 3" evidence="8">
    <location>
        <begin position="11"/>
        <end position="328"/>
    </location>
</feature>
<accession>A0ABS4ITM7</accession>
<feature type="transmembrane region" description="Helical" evidence="7">
    <location>
        <begin position="218"/>
        <end position="239"/>
    </location>
</feature>
<evidence type="ECO:0000256" key="5">
    <source>
        <dbReference type="ARBA" id="ARBA00022989"/>
    </source>
</evidence>
<proteinExistence type="inferred from homology"/>